<organism evidence="2 3">
    <name type="scientific">Nostoc sphaeroides CCNUC1</name>
    <dbReference type="NCBI Taxonomy" id="2653204"/>
    <lineage>
        <taxon>Bacteria</taxon>
        <taxon>Bacillati</taxon>
        <taxon>Cyanobacteriota</taxon>
        <taxon>Cyanophyceae</taxon>
        <taxon>Nostocales</taxon>
        <taxon>Nostocaceae</taxon>
        <taxon>Nostoc</taxon>
    </lineage>
</organism>
<dbReference type="EMBL" id="CP045227">
    <property type="protein sequence ID" value="QFS50842.1"/>
    <property type="molecule type" value="Genomic_DNA"/>
</dbReference>
<accession>A0A5P8WE72</accession>
<keyword evidence="3" id="KW-1185">Reference proteome</keyword>
<sequence>MKMNRIGLIFSKDGQDKNLDEEEGEGAKGKEKREPVT</sequence>
<dbReference type="AlphaFoldDB" id="A0A5P8WE72"/>
<gene>
    <name evidence="2" type="ORF">GXM_08336</name>
</gene>
<evidence type="ECO:0000313" key="3">
    <source>
        <dbReference type="Proteomes" id="UP000326678"/>
    </source>
</evidence>
<feature type="region of interest" description="Disordered" evidence="1">
    <location>
        <begin position="1"/>
        <end position="37"/>
    </location>
</feature>
<evidence type="ECO:0000256" key="1">
    <source>
        <dbReference type="SAM" id="MobiDB-lite"/>
    </source>
</evidence>
<dbReference type="KEGG" id="nsh:GXM_08336"/>
<proteinExistence type="predicted"/>
<dbReference type="Proteomes" id="UP000326678">
    <property type="component" value="Chromosome Gxm2"/>
</dbReference>
<evidence type="ECO:0000313" key="2">
    <source>
        <dbReference type="EMBL" id="QFS50842.1"/>
    </source>
</evidence>
<name>A0A5P8WE72_9NOSO</name>
<protein>
    <submittedName>
        <fullName evidence="2">Uncharacterized protein</fullName>
    </submittedName>
</protein>
<feature type="compositionally biased region" description="Basic and acidic residues" evidence="1">
    <location>
        <begin position="25"/>
        <end position="37"/>
    </location>
</feature>
<reference evidence="2 3" key="1">
    <citation type="submission" date="2019-10" db="EMBL/GenBank/DDBJ databases">
        <title>Genomic and transcriptomic insights into the perfect genentic adaptation of a filamentous nitrogen-fixing cyanobacterium to rice fields.</title>
        <authorList>
            <person name="Chen Z."/>
        </authorList>
    </citation>
    <scope>NUCLEOTIDE SEQUENCE [LARGE SCALE GENOMIC DNA]</scope>
    <source>
        <strain evidence="2">CCNUC1</strain>
    </source>
</reference>